<dbReference type="InterPro" id="IPR012885">
    <property type="entry name" value="F-box_Sdz-33"/>
</dbReference>
<dbReference type="InterPro" id="IPR053222">
    <property type="entry name" value="Zygotic_Embryogenesis-Asso"/>
</dbReference>
<sequence length="311" mass="36018">MPSILLLTCIGSHIKDSLTRFIDRFSSLQNKHIRDIITHSFSSPEALEEVVKLKLSCYSLDLYIADEITFSISLDQENRLSLELGLLVLPGVFRGKEEWNYEWKIPEFSIRDVPNHFTRIFSRIRIKSLQVYCEMTNFDLSFVKNELRGVQFEILGIMMPQSIRDVKESINLLPYPDILCFFKNQAVEDVGYLKTIAIRNFEGIKSFSCDLDVLLMFNASRIQVNASNWTNKELNRFLKLCIKGAMKNLENLTIYNNNGWDLNAVLKGIRIKKSPSGLYEFRQEDGEEMMVVDDEMPNVITFQFGAVVRRV</sequence>
<evidence type="ECO:0000313" key="3">
    <source>
        <dbReference type="WBParaSite" id="Csp11.Scaffold612.g5931.t1"/>
    </source>
</evidence>
<dbReference type="Pfam" id="PF07735">
    <property type="entry name" value="FBA_2"/>
    <property type="match status" value="1"/>
</dbReference>
<dbReference type="PANTHER" id="PTHR22899:SF0">
    <property type="entry name" value="F-BOX ASSOCIATED DOMAIN-CONTAINING PROTEIN-RELATED"/>
    <property type="match status" value="1"/>
</dbReference>
<organism evidence="2 3">
    <name type="scientific">Caenorhabditis tropicalis</name>
    <dbReference type="NCBI Taxonomy" id="1561998"/>
    <lineage>
        <taxon>Eukaryota</taxon>
        <taxon>Metazoa</taxon>
        <taxon>Ecdysozoa</taxon>
        <taxon>Nematoda</taxon>
        <taxon>Chromadorea</taxon>
        <taxon>Rhabditida</taxon>
        <taxon>Rhabditina</taxon>
        <taxon>Rhabditomorpha</taxon>
        <taxon>Rhabditoidea</taxon>
        <taxon>Rhabditidae</taxon>
        <taxon>Peloderinae</taxon>
        <taxon>Caenorhabditis</taxon>
    </lineage>
</organism>
<keyword evidence="2" id="KW-1185">Reference proteome</keyword>
<dbReference type="WBParaSite" id="Csp11.Scaffold612.g5931.t1">
    <property type="protein sequence ID" value="Csp11.Scaffold612.g5931.t1"/>
    <property type="gene ID" value="Csp11.Scaffold612.g5931"/>
</dbReference>
<accession>A0A1I7THB4</accession>
<dbReference type="Proteomes" id="UP000095282">
    <property type="component" value="Unplaced"/>
</dbReference>
<dbReference type="PANTHER" id="PTHR22899">
    <property type="entry name" value="CYCLIN-RELATED F-BOX FAMILY"/>
    <property type="match status" value="1"/>
</dbReference>
<name>A0A1I7THB4_9PELO</name>
<feature type="domain" description="Sdz-33 F-box" evidence="1">
    <location>
        <begin position="193"/>
        <end position="254"/>
    </location>
</feature>
<evidence type="ECO:0000259" key="1">
    <source>
        <dbReference type="Pfam" id="PF07735"/>
    </source>
</evidence>
<reference evidence="3" key="1">
    <citation type="submission" date="2016-11" db="UniProtKB">
        <authorList>
            <consortium name="WormBaseParasite"/>
        </authorList>
    </citation>
    <scope>IDENTIFICATION</scope>
</reference>
<evidence type="ECO:0000313" key="2">
    <source>
        <dbReference type="Proteomes" id="UP000095282"/>
    </source>
</evidence>
<protein>
    <submittedName>
        <fullName evidence="3">FBA_2 domain-containing protein</fullName>
    </submittedName>
</protein>
<proteinExistence type="predicted"/>
<dbReference type="AlphaFoldDB" id="A0A1I7THB4"/>